<name>A0ABV6TBR9_9ACTN</name>
<evidence type="ECO:0000313" key="1">
    <source>
        <dbReference type="EMBL" id="MFC0843243.1"/>
    </source>
</evidence>
<organism evidence="1 2">
    <name type="scientific">Streptomyces noboritoensis</name>
    <dbReference type="NCBI Taxonomy" id="67337"/>
    <lineage>
        <taxon>Bacteria</taxon>
        <taxon>Bacillati</taxon>
        <taxon>Actinomycetota</taxon>
        <taxon>Actinomycetes</taxon>
        <taxon>Kitasatosporales</taxon>
        <taxon>Streptomycetaceae</taxon>
        <taxon>Streptomyces</taxon>
    </lineage>
</organism>
<gene>
    <name evidence="1" type="ORF">ACFH04_05770</name>
</gene>
<proteinExistence type="predicted"/>
<reference evidence="1 2" key="1">
    <citation type="submission" date="2024-09" db="EMBL/GenBank/DDBJ databases">
        <authorList>
            <person name="Sun Q."/>
            <person name="Mori K."/>
        </authorList>
    </citation>
    <scope>NUCLEOTIDE SEQUENCE [LARGE SCALE GENOMIC DNA]</scope>
    <source>
        <strain evidence="1 2">JCM 4557</strain>
    </source>
</reference>
<dbReference type="PANTHER" id="PTHR31480">
    <property type="entry name" value="BIFUNCTIONAL LYCOPENE CYCLASE/PHYTOENE SYNTHASE"/>
    <property type="match status" value="1"/>
</dbReference>
<evidence type="ECO:0000313" key="2">
    <source>
        <dbReference type="Proteomes" id="UP001589887"/>
    </source>
</evidence>
<comment type="caution">
    <text evidence="1">The sequence shown here is derived from an EMBL/GenBank/DDBJ whole genome shotgun (WGS) entry which is preliminary data.</text>
</comment>
<dbReference type="EMBL" id="JBHMQV010000004">
    <property type="protein sequence ID" value="MFC0843243.1"/>
    <property type="molecule type" value="Genomic_DNA"/>
</dbReference>
<keyword evidence="2" id="KW-1185">Reference proteome</keyword>
<sequence>MIGARLPGARGWGAVSSWRACLDAAGVRGRTERADFSAALRYSRRTQFAAWASVRALMPPRIQPHVLAAEAVALYTDNLCDRGPAGERRQRFEEWSGEVAAALQTGRSEHRLLRTYLHSAEALSLPRQWIDAYLAGTRIDLDFPGFAGEADFQHYVDTVSLPALMFGIASVPRLVPEERFLSSVRLVAQGTQRTDNLTDLFEDLRNGRLALPVCDLDRHGVTRTDLERGRDTPGVRALLEATAGNARASLDAGQRMLGEIPPENRPFFRFLIDVFHQRLDDVAKQGPALIGRRYRDTPVACLRLLIHSHRAGASTSPHPGHTAGRA</sequence>
<accession>A0ABV6TBR9</accession>
<dbReference type="SUPFAM" id="SSF48576">
    <property type="entry name" value="Terpenoid synthases"/>
    <property type="match status" value="1"/>
</dbReference>
<protein>
    <submittedName>
        <fullName evidence="1">Squalene/phytoene synthase family protein</fullName>
    </submittedName>
</protein>
<dbReference type="RefSeq" id="WP_394317053.1">
    <property type="nucleotide sequence ID" value="NZ_JBHMQV010000004.1"/>
</dbReference>
<dbReference type="Pfam" id="PF00494">
    <property type="entry name" value="SQS_PSY"/>
    <property type="match status" value="1"/>
</dbReference>
<dbReference type="InterPro" id="IPR002060">
    <property type="entry name" value="Squ/phyt_synthse"/>
</dbReference>
<dbReference type="Gene3D" id="1.10.600.10">
    <property type="entry name" value="Farnesyl Diphosphate Synthase"/>
    <property type="match status" value="1"/>
</dbReference>
<dbReference type="InterPro" id="IPR008949">
    <property type="entry name" value="Isoprenoid_synthase_dom_sf"/>
</dbReference>
<dbReference type="Proteomes" id="UP001589887">
    <property type="component" value="Unassembled WGS sequence"/>
</dbReference>